<evidence type="ECO:0000313" key="3">
    <source>
        <dbReference type="EMBL" id="AWV97315.1"/>
    </source>
</evidence>
<keyword evidence="4" id="KW-1185">Reference proteome</keyword>
<name>A0A2Z4G893_9BACT</name>
<dbReference type="Proteomes" id="UP000249873">
    <property type="component" value="Chromosome"/>
</dbReference>
<evidence type="ECO:0000256" key="1">
    <source>
        <dbReference type="SAM" id="SignalP"/>
    </source>
</evidence>
<feature type="signal peptide" evidence="1">
    <location>
        <begin position="1"/>
        <end position="18"/>
    </location>
</feature>
<gene>
    <name evidence="3" type="ORF">DJ013_03665</name>
</gene>
<evidence type="ECO:0000313" key="4">
    <source>
        <dbReference type="Proteomes" id="UP000249873"/>
    </source>
</evidence>
<accession>A0A2Z4G893</accession>
<proteinExistence type="predicted"/>
<feature type="domain" description="DUF5683" evidence="2">
    <location>
        <begin position="62"/>
        <end position="274"/>
    </location>
</feature>
<reference evidence="3 4" key="1">
    <citation type="submission" date="2018-05" db="EMBL/GenBank/DDBJ databases">
        <title>Complete genome sequence of Arcticibacterium luteifluviistationis SM1504T, a cytophagaceae bacterium isolated from Arctic surface seawater.</title>
        <authorList>
            <person name="Li Y."/>
            <person name="Qin Q.-L."/>
        </authorList>
    </citation>
    <scope>NUCLEOTIDE SEQUENCE [LARGE SCALE GENOMIC DNA]</scope>
    <source>
        <strain evidence="3 4">SM1504</strain>
    </source>
</reference>
<protein>
    <recommendedName>
        <fullName evidence="2">DUF5683 domain-containing protein</fullName>
    </recommendedName>
</protein>
<dbReference type="KEGG" id="als:DJ013_03665"/>
<dbReference type="InterPro" id="IPR043738">
    <property type="entry name" value="DUF5683"/>
</dbReference>
<sequence>MRSFNLLFFFLLSLRALAQNDSTMIRLDSLVNQVEIKSKDTSKVFFKTLAQTFGVKPYEPDEKPKIAFVRSLFLPGWGQYTNRDYWKMGLVYGAAGAGYYFGAYTNNIRYKRYLGHYSRATLLSRGSVYYEGGGLTTDNVVPASGFEFFLSNDANNSTFYLQDTEGEQYVLVAPDGTTNGFSEDYFYARSTENDDVIGAFSTSTFESAKDQYRRWRDASIIGFAAGWLFFALEANVAAHLKSFDVSDDISWRVTPAGPETFGMHASGVKLAFSFK</sequence>
<dbReference type="Pfam" id="PF18935">
    <property type="entry name" value="DUF5683"/>
    <property type="match status" value="1"/>
</dbReference>
<dbReference type="EMBL" id="CP029480">
    <property type="protein sequence ID" value="AWV97315.1"/>
    <property type="molecule type" value="Genomic_DNA"/>
</dbReference>
<organism evidence="3 4">
    <name type="scientific">Arcticibacterium luteifluviistationis</name>
    <dbReference type="NCBI Taxonomy" id="1784714"/>
    <lineage>
        <taxon>Bacteria</taxon>
        <taxon>Pseudomonadati</taxon>
        <taxon>Bacteroidota</taxon>
        <taxon>Cytophagia</taxon>
        <taxon>Cytophagales</taxon>
        <taxon>Leadbetterellaceae</taxon>
        <taxon>Arcticibacterium</taxon>
    </lineage>
</organism>
<dbReference type="OrthoDB" id="9813910at2"/>
<evidence type="ECO:0000259" key="2">
    <source>
        <dbReference type="Pfam" id="PF18935"/>
    </source>
</evidence>
<dbReference type="AlphaFoldDB" id="A0A2Z4G893"/>
<keyword evidence="1" id="KW-0732">Signal</keyword>
<feature type="chain" id="PRO_5016295339" description="DUF5683 domain-containing protein" evidence="1">
    <location>
        <begin position="19"/>
        <end position="275"/>
    </location>
</feature>